<keyword evidence="1" id="KW-0812">Transmembrane</keyword>
<sequence>MNRWRKWWNNPVLEKEFQWRMRTKKTPWIIFFYLGITFGILFAVLALMQRDSSVLFEPSTSKWLFLGLGGIQLVMAAFVVPGVTAGLISGERERQTLPILLTTNLSSTQIVLSKWIASISFIVLLYILSLPIYLVVFMYGGISPEYVWKFVALYLVTILFYGSLGIFYSTLIKRSGVATVLSYVTVAIQGVGLLVVLYLVILYHSSAMAGSGSQQPLPWMVGVIAGIHPLLATAHVLYGKVDLFDLGNLNWDFFSIYLGTYVTLTVILLIGSIYYLAPVRFRWWFGKRKRRPEMEGEAG</sequence>
<feature type="transmembrane region" description="Helical" evidence="1">
    <location>
        <begin position="63"/>
        <end position="88"/>
    </location>
</feature>
<evidence type="ECO:0000313" key="3">
    <source>
        <dbReference type="Proteomes" id="UP001596500"/>
    </source>
</evidence>
<dbReference type="RefSeq" id="WP_379867551.1">
    <property type="nucleotide sequence ID" value="NZ_JBHTBW010000081.1"/>
</dbReference>
<evidence type="ECO:0000256" key="1">
    <source>
        <dbReference type="SAM" id="Phobius"/>
    </source>
</evidence>
<proteinExistence type="predicted"/>
<feature type="transmembrane region" description="Helical" evidence="1">
    <location>
        <begin position="28"/>
        <end position="48"/>
    </location>
</feature>
<name>A0ABW2RQ83_9BACL</name>
<keyword evidence="1" id="KW-1133">Transmembrane helix</keyword>
<dbReference type="PANTHER" id="PTHR43471">
    <property type="entry name" value="ABC TRANSPORTER PERMEASE"/>
    <property type="match status" value="1"/>
</dbReference>
<keyword evidence="3" id="KW-1185">Reference proteome</keyword>
<keyword evidence="1" id="KW-0472">Membrane</keyword>
<feature type="transmembrane region" description="Helical" evidence="1">
    <location>
        <begin position="115"/>
        <end position="140"/>
    </location>
</feature>
<feature type="transmembrane region" description="Helical" evidence="1">
    <location>
        <begin position="146"/>
        <end position="168"/>
    </location>
</feature>
<feature type="transmembrane region" description="Helical" evidence="1">
    <location>
        <begin position="251"/>
        <end position="277"/>
    </location>
</feature>
<dbReference type="Proteomes" id="UP001596500">
    <property type="component" value="Unassembled WGS sequence"/>
</dbReference>
<dbReference type="Pfam" id="PF12679">
    <property type="entry name" value="ABC2_membrane_2"/>
    <property type="match status" value="1"/>
</dbReference>
<dbReference type="PANTHER" id="PTHR43471:SF12">
    <property type="entry name" value="HYPOTHETICAL MEMBRANE PROTEIN, CONSERVED"/>
    <property type="match status" value="1"/>
</dbReference>
<feature type="transmembrane region" description="Helical" evidence="1">
    <location>
        <begin position="217"/>
        <end position="239"/>
    </location>
</feature>
<comment type="caution">
    <text evidence="2">The sequence shown here is derived from an EMBL/GenBank/DDBJ whole genome shotgun (WGS) entry which is preliminary data.</text>
</comment>
<reference evidence="3" key="1">
    <citation type="journal article" date="2019" name="Int. J. Syst. Evol. Microbiol.">
        <title>The Global Catalogue of Microorganisms (GCM) 10K type strain sequencing project: providing services to taxonomists for standard genome sequencing and annotation.</title>
        <authorList>
            <consortium name="The Broad Institute Genomics Platform"/>
            <consortium name="The Broad Institute Genome Sequencing Center for Infectious Disease"/>
            <person name="Wu L."/>
            <person name="Ma J."/>
        </authorList>
    </citation>
    <scope>NUCLEOTIDE SEQUENCE [LARGE SCALE GENOMIC DNA]</scope>
    <source>
        <strain evidence="3">CGMCC 1.12942</strain>
    </source>
</reference>
<feature type="transmembrane region" description="Helical" evidence="1">
    <location>
        <begin position="180"/>
        <end position="205"/>
    </location>
</feature>
<evidence type="ECO:0000313" key="2">
    <source>
        <dbReference type="EMBL" id="MFC7443224.1"/>
    </source>
</evidence>
<dbReference type="EMBL" id="JBHTBW010000081">
    <property type="protein sequence ID" value="MFC7443224.1"/>
    <property type="molecule type" value="Genomic_DNA"/>
</dbReference>
<organism evidence="2 3">
    <name type="scientific">Laceyella putida</name>
    <dbReference type="NCBI Taxonomy" id="110101"/>
    <lineage>
        <taxon>Bacteria</taxon>
        <taxon>Bacillati</taxon>
        <taxon>Bacillota</taxon>
        <taxon>Bacilli</taxon>
        <taxon>Bacillales</taxon>
        <taxon>Thermoactinomycetaceae</taxon>
        <taxon>Laceyella</taxon>
    </lineage>
</organism>
<accession>A0ABW2RQ83</accession>
<gene>
    <name evidence="2" type="ORF">ACFQNG_19335</name>
</gene>
<protein>
    <submittedName>
        <fullName evidence="2">ABC transporter permease</fullName>
    </submittedName>
</protein>